<dbReference type="STRING" id="1860102.ACCAA_350037"/>
<gene>
    <name evidence="2" type="ORF">ACCAA_350037</name>
</gene>
<keyword evidence="3" id="KW-1185">Reference proteome</keyword>
<sequence length="199" mass="22006">MHPTTRLVVWLFMLVALQSLDGTLLATVVLMLPLVGGPTLRRWGRLVSGARWFFLSLFVILAWGGAGEPVWSGPLAPAGEGLVDALTHVGRLLLVLMAVAVLRERMALPDLLTATRRLLGPLRRLGLDPDHALVRLLLVLRHLETMPRPRDWRLLLDVPTSSTNEVFEIADCQFSWVDYVVAVFVVVAGCVALFCLRQA</sequence>
<dbReference type="Proteomes" id="UP000199169">
    <property type="component" value="Unassembled WGS sequence"/>
</dbReference>
<organism evidence="2 3">
    <name type="scientific">Candidatus Accumulibacter aalborgensis</name>
    <dbReference type="NCBI Taxonomy" id="1860102"/>
    <lineage>
        <taxon>Bacteria</taxon>
        <taxon>Pseudomonadati</taxon>
        <taxon>Pseudomonadota</taxon>
        <taxon>Betaproteobacteria</taxon>
        <taxon>Candidatus Accumulibacter</taxon>
    </lineage>
</organism>
<proteinExistence type="predicted"/>
<evidence type="ECO:0000256" key="1">
    <source>
        <dbReference type="SAM" id="Phobius"/>
    </source>
</evidence>
<dbReference type="RefSeq" id="WP_186407255.1">
    <property type="nucleotide sequence ID" value="NZ_FLQX01000111.1"/>
</dbReference>
<dbReference type="AlphaFoldDB" id="A0A1A8XRM7"/>
<evidence type="ECO:0000313" key="3">
    <source>
        <dbReference type="Proteomes" id="UP000199169"/>
    </source>
</evidence>
<accession>A0A1A8XRM7</accession>
<feature type="transmembrane region" description="Helical" evidence="1">
    <location>
        <begin position="176"/>
        <end position="196"/>
    </location>
</feature>
<keyword evidence="1" id="KW-0812">Transmembrane</keyword>
<keyword evidence="1" id="KW-0472">Membrane</keyword>
<feature type="transmembrane region" description="Helical" evidence="1">
    <location>
        <begin position="50"/>
        <end position="70"/>
    </location>
</feature>
<reference evidence="2 3" key="1">
    <citation type="submission" date="2016-06" db="EMBL/GenBank/DDBJ databases">
        <authorList>
            <person name="Kjaerup R.B."/>
            <person name="Dalgaard T.S."/>
            <person name="Juul-Madsen H.R."/>
        </authorList>
    </citation>
    <scope>NUCLEOTIDE SEQUENCE [LARGE SCALE GENOMIC DNA]</scope>
    <source>
        <strain evidence="2">3</strain>
    </source>
</reference>
<keyword evidence="1" id="KW-1133">Transmembrane helix</keyword>
<evidence type="ECO:0008006" key="4">
    <source>
        <dbReference type="Google" id="ProtNLM"/>
    </source>
</evidence>
<name>A0A1A8XRM7_9PROT</name>
<dbReference type="EMBL" id="FLQX01000111">
    <property type="protein sequence ID" value="SBT06618.1"/>
    <property type="molecule type" value="Genomic_DNA"/>
</dbReference>
<protein>
    <recommendedName>
        <fullName evidence="4">Cobalt transport protein</fullName>
    </recommendedName>
</protein>
<evidence type="ECO:0000313" key="2">
    <source>
        <dbReference type="EMBL" id="SBT06618.1"/>
    </source>
</evidence>